<comment type="caution">
    <text evidence="1">The sequence shown here is derived from an EMBL/GenBank/DDBJ whole genome shotgun (WGS) entry which is preliminary data.</text>
</comment>
<sequence>MDNRKQYKIDGRKWIRGKAKGRKHLWIDLFPKYLTGRQRSVKDDDHDGGRHFTLLNSRGSTFVRSLSQTFTSAA</sequence>
<proteinExistence type="predicted"/>
<organism evidence="1 2">
    <name type="scientific">Cetraspora pellucida</name>
    <dbReference type="NCBI Taxonomy" id="1433469"/>
    <lineage>
        <taxon>Eukaryota</taxon>
        <taxon>Fungi</taxon>
        <taxon>Fungi incertae sedis</taxon>
        <taxon>Mucoromycota</taxon>
        <taxon>Glomeromycotina</taxon>
        <taxon>Glomeromycetes</taxon>
        <taxon>Diversisporales</taxon>
        <taxon>Gigasporaceae</taxon>
        <taxon>Cetraspora</taxon>
    </lineage>
</organism>
<dbReference type="AlphaFoldDB" id="A0A9N9EKF4"/>
<gene>
    <name evidence="1" type="ORF">CPELLU_LOCUS10611</name>
</gene>
<reference evidence="1" key="1">
    <citation type="submission" date="2021-06" db="EMBL/GenBank/DDBJ databases">
        <authorList>
            <person name="Kallberg Y."/>
            <person name="Tangrot J."/>
            <person name="Rosling A."/>
        </authorList>
    </citation>
    <scope>NUCLEOTIDE SEQUENCE</scope>
    <source>
        <strain evidence="1">FL966</strain>
    </source>
</reference>
<keyword evidence="2" id="KW-1185">Reference proteome</keyword>
<evidence type="ECO:0000313" key="1">
    <source>
        <dbReference type="EMBL" id="CAG8677711.1"/>
    </source>
</evidence>
<dbReference type="Proteomes" id="UP000789759">
    <property type="component" value="Unassembled WGS sequence"/>
</dbReference>
<dbReference type="EMBL" id="CAJVQA010008824">
    <property type="protein sequence ID" value="CAG8677711.1"/>
    <property type="molecule type" value="Genomic_DNA"/>
</dbReference>
<name>A0A9N9EKF4_9GLOM</name>
<protein>
    <submittedName>
        <fullName evidence="1">23876_t:CDS:1</fullName>
    </submittedName>
</protein>
<accession>A0A9N9EKF4</accession>
<evidence type="ECO:0000313" key="2">
    <source>
        <dbReference type="Proteomes" id="UP000789759"/>
    </source>
</evidence>